<sequence length="271" mass="30712">MWKKIIITIVLIIAGIIALVFYATAGMTDVATEFFIHVKTKHYDDAYNMLSKEFKKSTTQDRFKDFIIASGLTNFKSVSWDERSFENNMGKLDGVVTTKDGGSIPITLNFIKVGEDEWQIYSIYKKSAGLKSSKPSGILSNSDSQAEKDSIKMPSKDEILSLVNDNMLRFAKGLNAKDMTIFYNGISKLWQQNISVERLNSVFKPFMDQNADFTILQNYTPILDKEPILTDQNMLMVEGHYPTSPSVVKFKNNFMIDDGEWKLVGYNIAAE</sequence>
<dbReference type="AlphaFoldDB" id="A0A1W1BCJ3"/>
<keyword evidence="2" id="KW-0472">Membrane</keyword>
<feature type="region of interest" description="Disordered" evidence="1">
    <location>
        <begin position="130"/>
        <end position="150"/>
    </location>
</feature>
<evidence type="ECO:0000256" key="2">
    <source>
        <dbReference type="SAM" id="Phobius"/>
    </source>
</evidence>
<evidence type="ECO:0000256" key="1">
    <source>
        <dbReference type="SAM" id="MobiDB-lite"/>
    </source>
</evidence>
<feature type="compositionally biased region" description="Polar residues" evidence="1">
    <location>
        <begin position="133"/>
        <end position="144"/>
    </location>
</feature>
<evidence type="ECO:0008006" key="4">
    <source>
        <dbReference type="Google" id="ProtNLM"/>
    </source>
</evidence>
<evidence type="ECO:0000313" key="3">
    <source>
        <dbReference type="EMBL" id="SFV51232.1"/>
    </source>
</evidence>
<keyword evidence="2" id="KW-0812">Transmembrane</keyword>
<accession>A0A1W1BCJ3</accession>
<gene>
    <name evidence="3" type="ORF">MNB_SV-6-1124</name>
</gene>
<feature type="transmembrane region" description="Helical" evidence="2">
    <location>
        <begin position="5"/>
        <end position="25"/>
    </location>
</feature>
<dbReference type="EMBL" id="FPHC01000020">
    <property type="protein sequence ID" value="SFV51232.1"/>
    <property type="molecule type" value="Genomic_DNA"/>
</dbReference>
<keyword evidence="2" id="KW-1133">Transmembrane helix</keyword>
<organism evidence="3">
    <name type="scientific">hydrothermal vent metagenome</name>
    <dbReference type="NCBI Taxonomy" id="652676"/>
    <lineage>
        <taxon>unclassified sequences</taxon>
        <taxon>metagenomes</taxon>
        <taxon>ecological metagenomes</taxon>
    </lineage>
</organism>
<proteinExistence type="predicted"/>
<protein>
    <recommendedName>
        <fullName evidence="4">DUF4878 domain-containing protein</fullName>
    </recommendedName>
</protein>
<name>A0A1W1BCJ3_9ZZZZ</name>
<reference evidence="3" key="1">
    <citation type="submission" date="2016-10" db="EMBL/GenBank/DDBJ databases">
        <authorList>
            <person name="de Groot N.N."/>
        </authorList>
    </citation>
    <scope>NUCLEOTIDE SEQUENCE</scope>
</reference>